<protein>
    <submittedName>
        <fullName evidence="1">Uncharacterized protein</fullName>
    </submittedName>
</protein>
<name>A0A2N3I6W3_9BACT</name>
<proteinExistence type="predicted"/>
<evidence type="ECO:0000313" key="1">
    <source>
        <dbReference type="EMBL" id="PKQ66045.1"/>
    </source>
</evidence>
<comment type="caution">
    <text evidence="1">The sequence shown here is derived from an EMBL/GenBank/DDBJ whole genome shotgun (WGS) entry which is preliminary data.</text>
</comment>
<evidence type="ECO:0000313" key="2">
    <source>
        <dbReference type="Proteomes" id="UP000233387"/>
    </source>
</evidence>
<accession>A0A2N3I6W3</accession>
<organism evidence="1 2">
    <name type="scientific">Raineya orbicola</name>
    <dbReference type="NCBI Taxonomy" id="2016530"/>
    <lineage>
        <taxon>Bacteria</taxon>
        <taxon>Pseudomonadati</taxon>
        <taxon>Bacteroidota</taxon>
        <taxon>Cytophagia</taxon>
        <taxon>Cytophagales</taxon>
        <taxon>Raineyaceae</taxon>
        <taxon>Raineya</taxon>
    </lineage>
</organism>
<dbReference type="EMBL" id="NKXO01000054">
    <property type="protein sequence ID" value="PKQ66045.1"/>
    <property type="molecule type" value="Genomic_DNA"/>
</dbReference>
<dbReference type="RefSeq" id="WP_101359734.1">
    <property type="nucleotide sequence ID" value="NZ_NKXO01000054.1"/>
</dbReference>
<reference evidence="1 2" key="1">
    <citation type="submission" date="2017-06" db="EMBL/GenBank/DDBJ databases">
        <title>Raineya orbicola gen. nov., sp. nov. a slightly thermophilic bacterium of the phylum Bacteroidetes and the description of Raineyaceae fam. nov.</title>
        <authorList>
            <person name="Albuquerque L."/>
            <person name="Polonia A.R.M."/>
            <person name="Barroso C."/>
            <person name="Froufe H.J.C."/>
            <person name="Lage O."/>
            <person name="Lobo-Da-Cunha A."/>
            <person name="Egas C."/>
            <person name="Da Costa M.S."/>
        </authorList>
    </citation>
    <scope>NUCLEOTIDE SEQUENCE [LARGE SCALE GENOMIC DNA]</scope>
    <source>
        <strain evidence="1 2">SPSPC-11</strain>
    </source>
</reference>
<dbReference type="AlphaFoldDB" id="A0A2N3I6W3"/>
<keyword evidence="2" id="KW-1185">Reference proteome</keyword>
<dbReference type="Proteomes" id="UP000233387">
    <property type="component" value="Unassembled WGS sequence"/>
</dbReference>
<gene>
    <name evidence="1" type="ORF">Rain11_2474</name>
</gene>
<dbReference type="Gene3D" id="3.90.1570.20">
    <property type="match status" value="1"/>
</dbReference>
<sequence>MGYSLEGIGMARPAVSHQQFARNIVINFYLLTKFEKFEAFQEGTANNKPTCEKVPDITFVDIETEKVLVSVEIEKIWSGATIWKIENELIKKYKHQEVFLYNYRKNLWRKYYKKGKEILFAETAYSDVLQINLADLLALNK</sequence>